<dbReference type="SUPFAM" id="SSF51735">
    <property type="entry name" value="NAD(P)-binding Rossmann-fold domains"/>
    <property type="match status" value="1"/>
</dbReference>
<organism evidence="3 4">
    <name type="scientific">Rhodocytophaga aerolata</name>
    <dbReference type="NCBI Taxonomy" id="455078"/>
    <lineage>
        <taxon>Bacteria</taxon>
        <taxon>Pseudomonadati</taxon>
        <taxon>Bacteroidota</taxon>
        <taxon>Cytophagia</taxon>
        <taxon>Cytophagales</taxon>
        <taxon>Rhodocytophagaceae</taxon>
        <taxon>Rhodocytophaga</taxon>
    </lineage>
</organism>
<dbReference type="Pfam" id="PF00107">
    <property type="entry name" value="ADH_zinc_N"/>
    <property type="match status" value="1"/>
</dbReference>
<accession>A0ABT8R407</accession>
<dbReference type="InterPro" id="IPR013154">
    <property type="entry name" value="ADH-like_N"/>
</dbReference>
<feature type="domain" description="Enoyl reductase (ER)" evidence="2">
    <location>
        <begin position="13"/>
        <end position="337"/>
    </location>
</feature>
<dbReference type="Gene3D" id="3.90.180.10">
    <property type="entry name" value="Medium-chain alcohol dehydrogenases, catalytic domain"/>
    <property type="match status" value="1"/>
</dbReference>
<evidence type="ECO:0000313" key="3">
    <source>
        <dbReference type="EMBL" id="MDO1446411.1"/>
    </source>
</evidence>
<gene>
    <name evidence="3" type="ORF">Q0590_09135</name>
</gene>
<dbReference type="Pfam" id="PF08240">
    <property type="entry name" value="ADH_N"/>
    <property type="match status" value="1"/>
</dbReference>
<dbReference type="InterPro" id="IPR036291">
    <property type="entry name" value="NAD(P)-bd_dom_sf"/>
</dbReference>
<dbReference type="PANTHER" id="PTHR44054:SF1">
    <property type="entry name" value="SYNAPTIC VESICLE MEMBRANE PROTEIN VAT-1 HOMOLOG"/>
    <property type="match status" value="1"/>
</dbReference>
<dbReference type="InterPro" id="IPR052100">
    <property type="entry name" value="SV-ATPase_mito-regulator"/>
</dbReference>
<comment type="caution">
    <text evidence="3">The sequence shown here is derived from an EMBL/GenBank/DDBJ whole genome shotgun (WGS) entry which is preliminary data.</text>
</comment>
<dbReference type="EMBL" id="JAUKPO010000004">
    <property type="protein sequence ID" value="MDO1446411.1"/>
    <property type="molecule type" value="Genomic_DNA"/>
</dbReference>
<dbReference type="Proteomes" id="UP001168528">
    <property type="component" value="Unassembled WGS sequence"/>
</dbReference>
<dbReference type="InterPro" id="IPR020843">
    <property type="entry name" value="ER"/>
</dbReference>
<dbReference type="Gene3D" id="3.40.50.720">
    <property type="entry name" value="NAD(P)-binding Rossmann-like Domain"/>
    <property type="match status" value="1"/>
</dbReference>
<sequence length="340" mass="37662">MVERKAYVVQKTGSLNNLHLTDSTLAEPKPGEVTVAVKTIGLNYADIFAVMGLYSATPEEPFIPGLEYAGDILAVGEGVTQWKVGDKVMGVTRFGAYTTHLHIDARYVFALPQQWSYAEGAAFLVQVLTAYYALVPLGNLLKGQTVLIQSAAGGVGIQANRIAQRLGAYTVGVVGNEAKYKLLKKEGYQGAVVRTENFRNDVRQALQGRELNLVLEAAGGKYFTWSYQLLAPQGRLVTYGSAGFSPKSDKPFYPKLIWQYLMRPKVDPLTMTRENKSVMGFNLIWIYDKTELMHQLMREIEALQLPAPYIGHEFSFKELPQALTLFLTGNTTGKLIVHTD</sequence>
<protein>
    <submittedName>
        <fullName evidence="3">Zinc-binding dehydrogenase</fullName>
    </submittedName>
</protein>
<evidence type="ECO:0000256" key="1">
    <source>
        <dbReference type="ARBA" id="ARBA00023002"/>
    </source>
</evidence>
<dbReference type="SUPFAM" id="SSF50129">
    <property type="entry name" value="GroES-like"/>
    <property type="match status" value="1"/>
</dbReference>
<dbReference type="SMART" id="SM00829">
    <property type="entry name" value="PKS_ER"/>
    <property type="match status" value="1"/>
</dbReference>
<keyword evidence="4" id="KW-1185">Reference proteome</keyword>
<dbReference type="InterPro" id="IPR011032">
    <property type="entry name" value="GroES-like_sf"/>
</dbReference>
<evidence type="ECO:0000259" key="2">
    <source>
        <dbReference type="SMART" id="SM00829"/>
    </source>
</evidence>
<dbReference type="RefSeq" id="WP_302037217.1">
    <property type="nucleotide sequence ID" value="NZ_JAUKPO010000004.1"/>
</dbReference>
<proteinExistence type="predicted"/>
<dbReference type="PANTHER" id="PTHR44054">
    <property type="entry name" value="SYNAPTIC VESICLE MEMBRANE PROTEIN VAT-1 HOMOLOG-LIKE"/>
    <property type="match status" value="1"/>
</dbReference>
<keyword evidence="1" id="KW-0560">Oxidoreductase</keyword>
<reference evidence="3" key="1">
    <citation type="submission" date="2023-07" db="EMBL/GenBank/DDBJ databases">
        <title>The genome sequence of Rhodocytophaga aerolata KACC 12507.</title>
        <authorList>
            <person name="Zhang X."/>
        </authorList>
    </citation>
    <scope>NUCLEOTIDE SEQUENCE</scope>
    <source>
        <strain evidence="3">KACC 12507</strain>
    </source>
</reference>
<name>A0ABT8R407_9BACT</name>
<evidence type="ECO:0000313" key="4">
    <source>
        <dbReference type="Proteomes" id="UP001168528"/>
    </source>
</evidence>
<dbReference type="InterPro" id="IPR013149">
    <property type="entry name" value="ADH-like_C"/>
</dbReference>